<proteinExistence type="predicted"/>
<name>A0A0A9HP21_ARUDO</name>
<organism evidence="1">
    <name type="scientific">Arundo donax</name>
    <name type="common">Giant reed</name>
    <name type="synonym">Donax arundinaceus</name>
    <dbReference type="NCBI Taxonomy" id="35708"/>
    <lineage>
        <taxon>Eukaryota</taxon>
        <taxon>Viridiplantae</taxon>
        <taxon>Streptophyta</taxon>
        <taxon>Embryophyta</taxon>
        <taxon>Tracheophyta</taxon>
        <taxon>Spermatophyta</taxon>
        <taxon>Magnoliopsida</taxon>
        <taxon>Liliopsida</taxon>
        <taxon>Poales</taxon>
        <taxon>Poaceae</taxon>
        <taxon>PACMAD clade</taxon>
        <taxon>Arundinoideae</taxon>
        <taxon>Arundineae</taxon>
        <taxon>Arundo</taxon>
    </lineage>
</organism>
<protein>
    <submittedName>
        <fullName evidence="1">Uncharacterized protein</fullName>
    </submittedName>
</protein>
<reference evidence="1" key="1">
    <citation type="submission" date="2014-09" db="EMBL/GenBank/DDBJ databases">
        <authorList>
            <person name="Magalhaes I.L.F."/>
            <person name="Oliveira U."/>
            <person name="Santos F.R."/>
            <person name="Vidigal T.H.D.A."/>
            <person name="Brescovit A.D."/>
            <person name="Santos A.J."/>
        </authorList>
    </citation>
    <scope>NUCLEOTIDE SEQUENCE</scope>
    <source>
        <tissue evidence="1">Shoot tissue taken approximately 20 cm above the soil surface</tissue>
    </source>
</reference>
<sequence length="59" mass="6645">MYKNQEMTAVWQEPSQNTALVPLNDLSTSQSKHTVATRGKTLRMINTKTGHNKCPQDTI</sequence>
<dbReference type="EMBL" id="GBRH01163263">
    <property type="protein sequence ID" value="JAE34633.1"/>
    <property type="molecule type" value="Transcribed_RNA"/>
</dbReference>
<dbReference type="AlphaFoldDB" id="A0A0A9HP21"/>
<reference evidence="1" key="2">
    <citation type="journal article" date="2015" name="Data Brief">
        <title>Shoot transcriptome of the giant reed, Arundo donax.</title>
        <authorList>
            <person name="Barrero R.A."/>
            <person name="Guerrero F.D."/>
            <person name="Moolhuijzen P."/>
            <person name="Goolsby J.A."/>
            <person name="Tidwell J."/>
            <person name="Bellgard S.E."/>
            <person name="Bellgard M.I."/>
        </authorList>
    </citation>
    <scope>NUCLEOTIDE SEQUENCE</scope>
    <source>
        <tissue evidence="1">Shoot tissue taken approximately 20 cm above the soil surface</tissue>
    </source>
</reference>
<evidence type="ECO:0000313" key="1">
    <source>
        <dbReference type="EMBL" id="JAE34633.1"/>
    </source>
</evidence>
<accession>A0A0A9HP21</accession>